<accession>A0A1I0YV85</accession>
<organism evidence="1 2">
    <name type="scientific">Acetitomaculum ruminis DSM 5522</name>
    <dbReference type="NCBI Taxonomy" id="1120918"/>
    <lineage>
        <taxon>Bacteria</taxon>
        <taxon>Bacillati</taxon>
        <taxon>Bacillota</taxon>
        <taxon>Clostridia</taxon>
        <taxon>Lachnospirales</taxon>
        <taxon>Lachnospiraceae</taxon>
        <taxon>Acetitomaculum</taxon>
    </lineage>
</organism>
<dbReference type="Proteomes" id="UP000198838">
    <property type="component" value="Unassembled WGS sequence"/>
</dbReference>
<dbReference type="AlphaFoldDB" id="A0A1I0YV85"/>
<name>A0A1I0YV85_9FIRM</name>
<dbReference type="EMBL" id="FOJY01000011">
    <property type="protein sequence ID" value="SFB17295.1"/>
    <property type="molecule type" value="Genomic_DNA"/>
</dbReference>
<protein>
    <submittedName>
        <fullName evidence="1">Uncharacterized protein</fullName>
    </submittedName>
</protein>
<reference evidence="1 2" key="1">
    <citation type="submission" date="2016-10" db="EMBL/GenBank/DDBJ databases">
        <authorList>
            <person name="de Groot N.N."/>
        </authorList>
    </citation>
    <scope>NUCLEOTIDE SEQUENCE [LARGE SCALE GENOMIC DNA]</scope>
    <source>
        <strain evidence="1 2">DSM 5522</strain>
    </source>
</reference>
<keyword evidence="2" id="KW-1185">Reference proteome</keyword>
<proteinExistence type="predicted"/>
<gene>
    <name evidence="1" type="ORF">SAMN05216249_11194</name>
</gene>
<evidence type="ECO:0000313" key="2">
    <source>
        <dbReference type="Proteomes" id="UP000198838"/>
    </source>
</evidence>
<evidence type="ECO:0000313" key="1">
    <source>
        <dbReference type="EMBL" id="SFB17295.1"/>
    </source>
</evidence>
<sequence>MKRMIILIMLVFLTFSGIIVVCNKNSNTESTKEKLMTKSEVNETAKTDESDSINDYVSDDFETDDEFVDEYVVDSEEYYNRTSEILSRMDVTESKNLTSEKQTREDFAERGFSDVSIISRFDLKGNYNEKEISTNSNEKHPSYVAYYTTPSNNIWTIYETNGQFQAYPVSYTLKKSENNEKIVDVILSESESIYVHNAQKNQFFDVIPNGSDAIVKTVKHIDADYLNSLTDEDIDNL</sequence>